<dbReference type="GO" id="GO:0004177">
    <property type="term" value="F:aminopeptidase activity"/>
    <property type="evidence" value="ECO:0007669"/>
    <property type="project" value="UniProtKB-KW"/>
</dbReference>
<dbReference type="GO" id="GO:0008239">
    <property type="term" value="F:dipeptidyl-peptidase activity"/>
    <property type="evidence" value="ECO:0007669"/>
    <property type="project" value="TreeGrafter"/>
</dbReference>
<dbReference type="GO" id="GO:0008236">
    <property type="term" value="F:serine-type peptidase activity"/>
    <property type="evidence" value="ECO:0007669"/>
    <property type="project" value="InterPro"/>
</dbReference>
<dbReference type="PANTHER" id="PTHR11731:SF193">
    <property type="entry name" value="DIPEPTIDYL PEPTIDASE 9"/>
    <property type="match status" value="1"/>
</dbReference>
<gene>
    <name evidence="5" type="ORF">F1644_13540</name>
    <name evidence="4" type="ORF">GGR15_003179</name>
</gene>
<dbReference type="InterPro" id="IPR050278">
    <property type="entry name" value="Serine_Prot_S9B/DPPIV"/>
</dbReference>
<reference evidence="5 7" key="1">
    <citation type="submission" date="2019-09" db="EMBL/GenBank/DDBJ databases">
        <title>Butyricimonas paravirosa DSM 105722 (=214-4 = JCM 18677 = CCUG 65563).</title>
        <authorList>
            <person name="Le Roy T."/>
            <person name="Cani P.D."/>
        </authorList>
    </citation>
    <scope>NUCLEOTIDE SEQUENCE [LARGE SCALE GENOMIC DNA]</scope>
    <source>
        <strain evidence="5 7">DSM 105722</strain>
    </source>
</reference>
<sequence length="772" mass="90487">MNRIIILLGFIAFHVTSFAQQKANYELAERMREITQAPISKNTLLIRPTFIKGSDCFYYSFQTEEGKKYYWVDPKRKEKRLLFDNAELVSKVSEMTRKPYNHRNFDIEVKFLDEETFKFYLDRQDYTYNIRTKELKLWKAKKQFTSDPYWMYYSADSAYMLFAKRHNLYLVGNPAKGRDTTEVQLTFDGEKNYSLNREDEGELDGRFLCEAKWFKRGNKFYALREDSRKVNDMWVVDVLAEPRPKLETYKYEMAGDKHVIQYSLIIGDADTRQVREIDINRWPDQYVDVVYSSNDGKRLYLQRYKRTWDEADICMVNVETGEVKSLIHEKNKPYLDYQMRSITFLNDGNEILFRSERSGWGHYYLYDKDGNLKNQVTSGAWVASPLLQVDTVRRQIYFYAYGRKEGVDPYYYILYRADLDKENALTCLTPENATHNITLSPSCDYYVDGYSRVDMEPKNVVRNRKGKIIMTLEDPDLDRLYEMGWRAPERFSVKATDGVTDLYGVMWKPADFDSTKLYPIISCVYPGPFFEYVPTRFTINDELNTRLAQLGFIVITVGHRGCSPMRGKYYHTFGYGNQRDYPLADDKYVIEQLADRYSFINRKKVGIYGHSGGGFMAAAAICTYPDFYSAAVASAGNHDNNMYNKGWVEIHYGVQERKKMVKDSLGNEHEEITYYTSSKTNMDLAKNYKGGLLLVTGDMDNTVHPAHTMKMADALIKAGKDFDMLVLPGNRHGYRGMAEYFYERKLWHHFARFLLGDSSADYQTDLDYFMKR</sequence>
<dbReference type="EMBL" id="CP043839">
    <property type="protein sequence ID" value="WOF13226.1"/>
    <property type="molecule type" value="Genomic_DNA"/>
</dbReference>
<keyword evidence="4" id="KW-0031">Aminopeptidase</keyword>
<dbReference type="Pfam" id="PF00326">
    <property type="entry name" value="Peptidase_S9"/>
    <property type="match status" value="1"/>
</dbReference>
<dbReference type="Gene3D" id="3.40.50.1820">
    <property type="entry name" value="alpha/beta hydrolase"/>
    <property type="match status" value="1"/>
</dbReference>
<dbReference type="InterPro" id="IPR002469">
    <property type="entry name" value="Peptidase_S9B_N"/>
</dbReference>
<dbReference type="SUPFAM" id="SSF53474">
    <property type="entry name" value="alpha/beta-Hydrolases"/>
    <property type="match status" value="1"/>
</dbReference>
<dbReference type="GO" id="GO:0006508">
    <property type="term" value="P:proteolysis"/>
    <property type="evidence" value="ECO:0007669"/>
    <property type="project" value="InterPro"/>
</dbReference>
<dbReference type="EMBL" id="JAATLI010000011">
    <property type="protein sequence ID" value="NJC19545.1"/>
    <property type="molecule type" value="Genomic_DNA"/>
</dbReference>
<dbReference type="RefSeq" id="WP_118303118.1">
    <property type="nucleotide sequence ID" value="NZ_BMPA01000001.1"/>
</dbReference>
<dbReference type="GeneID" id="86892333"/>
<dbReference type="InterPro" id="IPR001375">
    <property type="entry name" value="Peptidase_S9_cat"/>
</dbReference>
<dbReference type="Gene3D" id="2.140.10.30">
    <property type="entry name" value="Dipeptidylpeptidase IV, N-terminal domain"/>
    <property type="match status" value="1"/>
</dbReference>
<organism evidence="4 6">
    <name type="scientific">Butyricimonas paravirosa</name>
    <dbReference type="NCBI Taxonomy" id="1472417"/>
    <lineage>
        <taxon>Bacteria</taxon>
        <taxon>Pseudomonadati</taxon>
        <taxon>Bacteroidota</taxon>
        <taxon>Bacteroidia</taxon>
        <taxon>Bacteroidales</taxon>
        <taxon>Odoribacteraceae</taxon>
        <taxon>Butyricimonas</taxon>
    </lineage>
</organism>
<dbReference type="AlphaFoldDB" id="A0A7X6BK39"/>
<evidence type="ECO:0000313" key="4">
    <source>
        <dbReference type="EMBL" id="NJC19545.1"/>
    </source>
</evidence>
<evidence type="ECO:0000313" key="6">
    <source>
        <dbReference type="Proteomes" id="UP000576368"/>
    </source>
</evidence>
<accession>A0A7X6BK39</accession>
<keyword evidence="1" id="KW-0732">Signal</keyword>
<dbReference type="Proteomes" id="UP000576368">
    <property type="component" value="Unassembled WGS sequence"/>
</dbReference>
<protein>
    <submittedName>
        <fullName evidence="4">Dipeptidyl aminopeptidase/acylaminoacyl peptidase</fullName>
    </submittedName>
    <submittedName>
        <fullName evidence="5">Prolyl oligopeptidase family serine peptidase</fullName>
    </submittedName>
</protein>
<keyword evidence="7" id="KW-1185">Reference proteome</keyword>
<evidence type="ECO:0000313" key="7">
    <source>
        <dbReference type="Proteomes" id="UP001302374"/>
    </source>
</evidence>
<evidence type="ECO:0000259" key="2">
    <source>
        <dbReference type="Pfam" id="PF00326"/>
    </source>
</evidence>
<evidence type="ECO:0000313" key="5">
    <source>
        <dbReference type="EMBL" id="WOF13226.1"/>
    </source>
</evidence>
<feature type="domain" description="Peptidase S9 prolyl oligopeptidase catalytic" evidence="2">
    <location>
        <begin position="547"/>
        <end position="740"/>
    </location>
</feature>
<reference evidence="4 6" key="2">
    <citation type="submission" date="2020-03" db="EMBL/GenBank/DDBJ databases">
        <title>Genomic Encyclopedia of Type Strains, Phase IV (KMG-IV): sequencing the most valuable type-strain genomes for metagenomic binning, comparative biology and taxonomic classification.</title>
        <authorList>
            <person name="Goeker M."/>
        </authorList>
    </citation>
    <scope>NUCLEOTIDE SEQUENCE [LARGE SCALE GENOMIC DNA]</scope>
    <source>
        <strain evidence="4 6">DSM 105722</strain>
    </source>
</reference>
<evidence type="ECO:0000256" key="1">
    <source>
        <dbReference type="SAM" id="SignalP"/>
    </source>
</evidence>
<evidence type="ECO:0000259" key="3">
    <source>
        <dbReference type="Pfam" id="PF00930"/>
    </source>
</evidence>
<keyword evidence="4" id="KW-0645">Protease</keyword>
<feature type="chain" id="PRO_5031269210" evidence="1">
    <location>
        <begin position="20"/>
        <end position="772"/>
    </location>
</feature>
<dbReference type="SUPFAM" id="SSF82171">
    <property type="entry name" value="DPP6 N-terminal domain-like"/>
    <property type="match status" value="1"/>
</dbReference>
<dbReference type="Pfam" id="PF00930">
    <property type="entry name" value="DPPIV_N"/>
    <property type="match status" value="1"/>
</dbReference>
<dbReference type="Proteomes" id="UP001302374">
    <property type="component" value="Chromosome"/>
</dbReference>
<proteinExistence type="predicted"/>
<name>A0A7X6BK39_9BACT</name>
<keyword evidence="4" id="KW-0378">Hydrolase</keyword>
<dbReference type="PANTHER" id="PTHR11731">
    <property type="entry name" value="PROTEASE FAMILY S9B,C DIPEPTIDYL-PEPTIDASE IV-RELATED"/>
    <property type="match status" value="1"/>
</dbReference>
<feature type="signal peptide" evidence="1">
    <location>
        <begin position="1"/>
        <end position="19"/>
    </location>
</feature>
<feature type="domain" description="Dipeptidylpeptidase IV N-terminal" evidence="3">
    <location>
        <begin position="114"/>
        <end position="455"/>
    </location>
</feature>
<dbReference type="InterPro" id="IPR029058">
    <property type="entry name" value="AB_hydrolase_fold"/>
</dbReference>